<dbReference type="HOGENOM" id="CLU_032056_1_0_1"/>
<keyword evidence="3" id="KW-1185">Reference proteome</keyword>
<dbReference type="InParanoid" id="W4KDR5"/>
<dbReference type="InterPro" id="IPR005373">
    <property type="entry name" value="PHAF1"/>
</dbReference>
<dbReference type="PANTHER" id="PTHR13465:SF2">
    <property type="entry name" value="PHAGOSOME ASSEMBLY FACTOR 1"/>
    <property type="match status" value="1"/>
</dbReference>
<dbReference type="GO" id="GO:0043001">
    <property type="term" value="P:Golgi to plasma membrane protein transport"/>
    <property type="evidence" value="ECO:0007669"/>
    <property type="project" value="TreeGrafter"/>
</dbReference>
<dbReference type="eggNOG" id="KOG2819">
    <property type="taxonomic scope" value="Eukaryota"/>
</dbReference>
<organism evidence="2 3">
    <name type="scientific">Heterobasidion irregulare (strain TC 32-1)</name>
    <dbReference type="NCBI Taxonomy" id="747525"/>
    <lineage>
        <taxon>Eukaryota</taxon>
        <taxon>Fungi</taxon>
        <taxon>Dikarya</taxon>
        <taxon>Basidiomycota</taxon>
        <taxon>Agaricomycotina</taxon>
        <taxon>Agaricomycetes</taxon>
        <taxon>Russulales</taxon>
        <taxon>Bondarzewiaceae</taxon>
        <taxon>Heterobasidion</taxon>
        <taxon>Heterobasidion annosum species complex</taxon>
    </lineage>
</organism>
<evidence type="ECO:0000313" key="2">
    <source>
        <dbReference type="EMBL" id="ETW83884.1"/>
    </source>
</evidence>
<comment type="similarity">
    <text evidence="1">Belongs to the PHAF1 family.</text>
</comment>
<dbReference type="InterPro" id="IPR039156">
    <property type="entry name" value="PHAF1/BROMI"/>
</dbReference>
<sequence length="388" mass="43338">MFSALDLDIRPGDGLGIFTLGALLPSPGSSLWTVLDVLRTHQHTFPQIDLKYDPDSPTTPIILHARPHLDLLFSAIHQRLHTISIRRLRDPHRPLTLRYKNAVLSSTDNDLRRVGVSRAFGPTYPGPDLRYPGISFSFDDEGLSDALSPPSNVPEGRMQEVKRILIAQTSPVDDGAERDALGEVDVCPAMHGELAQATLKVHDGVVLRFYPASTDPVRVRLGVTTAQDLMCELGPPLRTFYKEDDRMAIHARNPPLDPHSDPSYFYNYFQHGIDFLISGTTHVVIKIVLHTNIPGTPLFQRYKRCPWQIEGRPEDDEDDSPPCVRFDERVETISHFLCPGQTPPSMHFNRTDDEDALTLPSPTTRLLGFDGIILEATESAQVVSVTLF</sequence>
<dbReference type="RefSeq" id="XP_009543619.1">
    <property type="nucleotide sequence ID" value="XM_009545324.1"/>
</dbReference>
<dbReference type="PANTHER" id="PTHR13465">
    <property type="entry name" value="UPF0183 PROTEIN"/>
    <property type="match status" value="1"/>
</dbReference>
<evidence type="ECO:0000256" key="1">
    <source>
        <dbReference type="ARBA" id="ARBA00024339"/>
    </source>
</evidence>
<dbReference type="AlphaFoldDB" id="W4KDR5"/>
<name>W4KDR5_HETIT</name>
<reference evidence="2 3" key="1">
    <citation type="journal article" date="2012" name="New Phytol.">
        <title>Insight into trade-off between wood decay and parasitism from the genome of a fungal forest pathogen.</title>
        <authorList>
            <person name="Olson A."/>
            <person name="Aerts A."/>
            <person name="Asiegbu F."/>
            <person name="Belbahri L."/>
            <person name="Bouzid O."/>
            <person name="Broberg A."/>
            <person name="Canback B."/>
            <person name="Coutinho P.M."/>
            <person name="Cullen D."/>
            <person name="Dalman K."/>
            <person name="Deflorio G."/>
            <person name="van Diepen L.T."/>
            <person name="Dunand C."/>
            <person name="Duplessis S."/>
            <person name="Durling M."/>
            <person name="Gonthier P."/>
            <person name="Grimwood J."/>
            <person name="Fossdal C.G."/>
            <person name="Hansson D."/>
            <person name="Henrissat B."/>
            <person name="Hietala A."/>
            <person name="Himmelstrand K."/>
            <person name="Hoffmeister D."/>
            <person name="Hogberg N."/>
            <person name="James T.Y."/>
            <person name="Karlsson M."/>
            <person name="Kohler A."/>
            <person name="Kues U."/>
            <person name="Lee Y.H."/>
            <person name="Lin Y.C."/>
            <person name="Lind M."/>
            <person name="Lindquist E."/>
            <person name="Lombard V."/>
            <person name="Lucas S."/>
            <person name="Lunden K."/>
            <person name="Morin E."/>
            <person name="Murat C."/>
            <person name="Park J."/>
            <person name="Raffaello T."/>
            <person name="Rouze P."/>
            <person name="Salamov A."/>
            <person name="Schmutz J."/>
            <person name="Solheim H."/>
            <person name="Stahlberg J."/>
            <person name="Velez H."/>
            <person name="de Vries R.P."/>
            <person name="Wiebenga A."/>
            <person name="Woodward S."/>
            <person name="Yakovlev I."/>
            <person name="Garbelotto M."/>
            <person name="Martin F."/>
            <person name="Grigoriev I.V."/>
            <person name="Stenlid J."/>
        </authorList>
    </citation>
    <scope>NUCLEOTIDE SEQUENCE [LARGE SCALE GENOMIC DNA]</scope>
    <source>
        <strain evidence="2 3">TC 32-1</strain>
    </source>
</reference>
<dbReference type="Proteomes" id="UP000030671">
    <property type="component" value="Unassembled WGS sequence"/>
</dbReference>
<gene>
    <name evidence="2" type="ORF">HETIRDRAFT_312592</name>
</gene>
<dbReference type="EMBL" id="KI925456">
    <property type="protein sequence ID" value="ETW83884.1"/>
    <property type="molecule type" value="Genomic_DNA"/>
</dbReference>
<dbReference type="OrthoDB" id="411211at2759"/>
<accession>W4KDR5</accession>
<protein>
    <submittedName>
        <fullName evidence="2">Uncharacterized protein</fullName>
    </submittedName>
</protein>
<dbReference type="KEGG" id="hir:HETIRDRAFT_312592"/>
<dbReference type="Pfam" id="PF03676">
    <property type="entry name" value="PHAF1"/>
    <property type="match status" value="1"/>
</dbReference>
<dbReference type="GeneID" id="20669969"/>
<evidence type="ECO:0000313" key="3">
    <source>
        <dbReference type="Proteomes" id="UP000030671"/>
    </source>
</evidence>
<dbReference type="GO" id="GO:0005802">
    <property type="term" value="C:trans-Golgi network"/>
    <property type="evidence" value="ECO:0007669"/>
    <property type="project" value="TreeGrafter"/>
</dbReference>
<proteinExistence type="inferred from homology"/>